<gene>
    <name evidence="8" type="ORF">DGAL_LOCUS14709</name>
</gene>
<dbReference type="GO" id="GO:0016758">
    <property type="term" value="F:hexosyltransferase activity"/>
    <property type="evidence" value="ECO:0007669"/>
    <property type="project" value="TreeGrafter"/>
</dbReference>
<dbReference type="PANTHER" id="PTHR12042:SF21">
    <property type="entry name" value="ALPHA1,4-GALACTOSYLTRANSFERASE 1-RELATED"/>
    <property type="match status" value="1"/>
</dbReference>
<feature type="domain" description="Alpha 1,4-glycosyltransferase" evidence="7">
    <location>
        <begin position="237"/>
        <end position="368"/>
    </location>
</feature>
<evidence type="ECO:0000256" key="3">
    <source>
        <dbReference type="ARBA" id="ARBA00022676"/>
    </source>
</evidence>
<evidence type="ECO:0000256" key="1">
    <source>
        <dbReference type="ARBA" id="ARBA00004323"/>
    </source>
</evidence>
<evidence type="ECO:0000256" key="6">
    <source>
        <dbReference type="ARBA" id="ARBA00023136"/>
    </source>
</evidence>
<keyword evidence="9" id="KW-1185">Reference proteome</keyword>
<comment type="similarity">
    <text evidence="2">Belongs to the glycosyltransferase 32 family.</text>
</comment>
<evidence type="ECO:0000256" key="5">
    <source>
        <dbReference type="ARBA" id="ARBA00023034"/>
    </source>
</evidence>
<dbReference type="InterPro" id="IPR029044">
    <property type="entry name" value="Nucleotide-diphossugar_trans"/>
</dbReference>
<protein>
    <recommendedName>
        <fullName evidence="7">Alpha 1,4-glycosyltransferase domain-containing protein</fullName>
    </recommendedName>
</protein>
<reference evidence="8" key="1">
    <citation type="submission" date="2021-11" db="EMBL/GenBank/DDBJ databases">
        <authorList>
            <person name="Schell T."/>
        </authorList>
    </citation>
    <scope>NUCLEOTIDE SEQUENCE</scope>
    <source>
        <strain evidence="8">M5</strain>
    </source>
</reference>
<proteinExistence type="inferred from homology"/>
<evidence type="ECO:0000259" key="7">
    <source>
        <dbReference type="Pfam" id="PF04572"/>
    </source>
</evidence>
<dbReference type="InterPro" id="IPR007652">
    <property type="entry name" value="A1-4-GlycosylTfrase_dom"/>
</dbReference>
<dbReference type="InterPro" id="IPR051981">
    <property type="entry name" value="Glycosyltransf_32"/>
</dbReference>
<evidence type="ECO:0000256" key="2">
    <source>
        <dbReference type="ARBA" id="ARBA00009003"/>
    </source>
</evidence>
<evidence type="ECO:0000313" key="9">
    <source>
        <dbReference type="Proteomes" id="UP000789390"/>
    </source>
</evidence>
<keyword evidence="3" id="KW-0328">Glycosyltransferase</keyword>
<comment type="subcellular location">
    <subcellularLocation>
        <location evidence="1">Golgi apparatus membrane</location>
        <topology evidence="1">Single-pass type II membrane protein</topology>
    </subcellularLocation>
</comment>
<dbReference type="Pfam" id="PF04488">
    <property type="entry name" value="Gly_transf_sug"/>
    <property type="match status" value="2"/>
</dbReference>
<dbReference type="EMBL" id="CAKKLH010000310">
    <property type="protein sequence ID" value="CAH0111099.1"/>
    <property type="molecule type" value="Genomic_DNA"/>
</dbReference>
<evidence type="ECO:0000313" key="8">
    <source>
        <dbReference type="EMBL" id="CAH0111099.1"/>
    </source>
</evidence>
<evidence type="ECO:0000256" key="4">
    <source>
        <dbReference type="ARBA" id="ARBA00022679"/>
    </source>
</evidence>
<name>A0A8J2S5S7_9CRUS</name>
<accession>A0A8J2S5S7</accession>
<dbReference type="Pfam" id="PF04572">
    <property type="entry name" value="Gb3_synth"/>
    <property type="match status" value="2"/>
</dbReference>
<dbReference type="Proteomes" id="UP000789390">
    <property type="component" value="Unassembled WGS sequence"/>
</dbReference>
<dbReference type="Gene3D" id="3.90.550.20">
    <property type="match status" value="2"/>
</dbReference>
<keyword evidence="6" id="KW-0472">Membrane</keyword>
<sequence>MSPRNQTSYSPFLRSIAQCSLSRVILTDTFSNQKDDFKVLNKLKLDRRTCCLSPNGLEDVCGRRNCTLPCADPNPSIPELENDPAESHFSRDRDRAFFIETSGSGDLSFRQACAVESLALHNPNVTVYVLFVNVKINSSVNTLNVLKEEYENIRLISINLNDYMAGTPLENWYHCINWKKGPYHVNNLSNGLRLLTLAKYGGYYFDLDFVFVRPVTDYRNFVAAQDNYDVNNGAIHSELNNPLIELAIKDFVNNFSPWVWGHNGPSLILRVLKNWCNVENVQWMDSASCRGFHVLPRESFYPIHYTDVNELFIQRMANETDSIFDWLTEKVVGVHTWNKMSKNERIYKNSTQDYNRLVEDNCPAVFSIAPKTVLHNPLMTAVDRATCCVSPNQREDICGRTNCTLPCTNPNPSIPELEKDPAGRSQHFSRDKAFFIETSGSGDLSFRQACAVESLALHNPNLTVYVLFVNVKINNSVNTLNKLKEEYENIRLISINLDDYMYGTPLEHWYHCTNWNRGSFHVNNLSNGLRLLTLIKYGGYYFDLDIIFVRPVTYYRNFVAAQDVNDINNDAIHADLDNPQIHISHPVIVIVWYRPEIWGHNGPSLISRVLKKWCNVDNVTSMDYISCRGFNVLPVSSFHPVHYGKMKEFFTHRIANETEPNNQIAMMNWLTEKVIGVHIWNKLSKTEPVYKNSTQDYTRLARNHCPLIFSIAPDTF</sequence>
<feature type="domain" description="Alpha 1,4-glycosyltransferase" evidence="7">
    <location>
        <begin position="593"/>
        <end position="711"/>
    </location>
</feature>
<dbReference type="PANTHER" id="PTHR12042">
    <property type="entry name" value="LACTOSYLCERAMIDE 4-ALPHA-GALACTOSYLTRANSFERASE ALPHA- 1,4-GALACTOSYLTRANSFERASE"/>
    <property type="match status" value="1"/>
</dbReference>
<dbReference type="GO" id="GO:0000139">
    <property type="term" value="C:Golgi membrane"/>
    <property type="evidence" value="ECO:0007669"/>
    <property type="project" value="UniProtKB-SubCell"/>
</dbReference>
<comment type="caution">
    <text evidence="8">The sequence shown here is derived from an EMBL/GenBank/DDBJ whole genome shotgun (WGS) entry which is preliminary data.</text>
</comment>
<dbReference type="InterPro" id="IPR007577">
    <property type="entry name" value="GlycoTrfase_DXD_sugar-bd_CS"/>
</dbReference>
<keyword evidence="4" id="KW-0808">Transferase</keyword>
<dbReference type="SUPFAM" id="SSF53448">
    <property type="entry name" value="Nucleotide-diphospho-sugar transferases"/>
    <property type="match status" value="2"/>
</dbReference>
<keyword evidence="5" id="KW-0333">Golgi apparatus</keyword>
<dbReference type="GO" id="GO:0006688">
    <property type="term" value="P:glycosphingolipid biosynthetic process"/>
    <property type="evidence" value="ECO:0007669"/>
    <property type="project" value="TreeGrafter"/>
</dbReference>
<dbReference type="AlphaFoldDB" id="A0A8J2S5S7"/>
<dbReference type="OrthoDB" id="6351634at2759"/>
<organism evidence="8 9">
    <name type="scientific">Daphnia galeata</name>
    <dbReference type="NCBI Taxonomy" id="27404"/>
    <lineage>
        <taxon>Eukaryota</taxon>
        <taxon>Metazoa</taxon>
        <taxon>Ecdysozoa</taxon>
        <taxon>Arthropoda</taxon>
        <taxon>Crustacea</taxon>
        <taxon>Branchiopoda</taxon>
        <taxon>Diplostraca</taxon>
        <taxon>Cladocera</taxon>
        <taxon>Anomopoda</taxon>
        <taxon>Daphniidae</taxon>
        <taxon>Daphnia</taxon>
    </lineage>
</organism>